<sequence length="47" mass="5449">MPQDQDQQTIIKDPSTEVNKMKPILYSAIRKQSPNTQAQCPYSKRQN</sequence>
<dbReference type="AlphaFoldDB" id="A0A2P2IK33"/>
<name>A0A2P2IK33_RHIMU</name>
<proteinExistence type="predicted"/>
<protein>
    <submittedName>
        <fullName evidence="1">Uncharacterized protein</fullName>
    </submittedName>
</protein>
<reference evidence="1" key="1">
    <citation type="submission" date="2018-02" db="EMBL/GenBank/DDBJ databases">
        <title>Rhizophora mucronata_Transcriptome.</title>
        <authorList>
            <person name="Meera S.P."/>
            <person name="Sreeshan A."/>
            <person name="Augustine A."/>
        </authorList>
    </citation>
    <scope>NUCLEOTIDE SEQUENCE</scope>
    <source>
        <tissue evidence="1">Leaf</tissue>
    </source>
</reference>
<dbReference type="EMBL" id="GGEC01001048">
    <property type="protein sequence ID" value="MBW81531.1"/>
    <property type="molecule type" value="Transcribed_RNA"/>
</dbReference>
<organism evidence="1">
    <name type="scientific">Rhizophora mucronata</name>
    <name type="common">Asiatic mangrove</name>
    <dbReference type="NCBI Taxonomy" id="61149"/>
    <lineage>
        <taxon>Eukaryota</taxon>
        <taxon>Viridiplantae</taxon>
        <taxon>Streptophyta</taxon>
        <taxon>Embryophyta</taxon>
        <taxon>Tracheophyta</taxon>
        <taxon>Spermatophyta</taxon>
        <taxon>Magnoliopsida</taxon>
        <taxon>eudicotyledons</taxon>
        <taxon>Gunneridae</taxon>
        <taxon>Pentapetalae</taxon>
        <taxon>rosids</taxon>
        <taxon>fabids</taxon>
        <taxon>Malpighiales</taxon>
        <taxon>Rhizophoraceae</taxon>
        <taxon>Rhizophora</taxon>
    </lineage>
</organism>
<accession>A0A2P2IK33</accession>
<evidence type="ECO:0000313" key="1">
    <source>
        <dbReference type="EMBL" id="MBW81531.1"/>
    </source>
</evidence>